<organism evidence="1 2">
    <name type="scientific">Endozoicomonas gorgoniicola</name>
    <dbReference type="NCBI Taxonomy" id="1234144"/>
    <lineage>
        <taxon>Bacteria</taxon>
        <taxon>Pseudomonadati</taxon>
        <taxon>Pseudomonadota</taxon>
        <taxon>Gammaproteobacteria</taxon>
        <taxon>Oceanospirillales</taxon>
        <taxon>Endozoicomonadaceae</taxon>
        <taxon>Endozoicomonas</taxon>
    </lineage>
</organism>
<evidence type="ECO:0000313" key="2">
    <source>
        <dbReference type="Proteomes" id="UP001209854"/>
    </source>
</evidence>
<keyword evidence="2" id="KW-1185">Reference proteome</keyword>
<comment type="caution">
    <text evidence="1">The sequence shown here is derived from an EMBL/GenBank/DDBJ whole genome shotgun (WGS) entry which is preliminary data.</text>
</comment>
<dbReference type="Proteomes" id="UP001209854">
    <property type="component" value="Unassembled WGS sequence"/>
</dbReference>
<gene>
    <name evidence="1" type="ORF">NX722_13555</name>
</gene>
<accession>A0ABT3MXC8</accession>
<protein>
    <submittedName>
        <fullName evidence="1">Uncharacterized protein</fullName>
    </submittedName>
</protein>
<dbReference type="EMBL" id="JAPFCC010000001">
    <property type="protein sequence ID" value="MCW7553634.1"/>
    <property type="molecule type" value="Genomic_DNA"/>
</dbReference>
<evidence type="ECO:0000313" key="1">
    <source>
        <dbReference type="EMBL" id="MCW7553634.1"/>
    </source>
</evidence>
<sequence length="75" mass="8295">MKKESGQPVEEGVSPVVSIRSQELAARILRLATLDRRKKGNMAKVLMEDIVTAEEASRGLPPITEDPHWEGLINT</sequence>
<name>A0ABT3MXC8_9GAMM</name>
<dbReference type="RefSeq" id="WP_262568452.1">
    <property type="nucleotide sequence ID" value="NZ_JAPFCC010000001.1"/>
</dbReference>
<reference evidence="1 2" key="1">
    <citation type="submission" date="2022-10" db="EMBL/GenBank/DDBJ databases">
        <title>High-quality genome sequences of two octocoral-associated bacteria, Endozoicomonas euniceicola EF212 and Endozoicomonas gorgoniicola PS125.</title>
        <authorList>
            <person name="Chiou Y.-J."/>
            <person name="Chen Y.-H."/>
        </authorList>
    </citation>
    <scope>NUCLEOTIDE SEQUENCE [LARGE SCALE GENOMIC DNA]</scope>
    <source>
        <strain evidence="1 2">PS125</strain>
    </source>
</reference>
<proteinExistence type="predicted"/>